<dbReference type="PANTHER" id="PTHR46743:SF2">
    <property type="entry name" value="TEICHOIC ACIDS EXPORT ATP-BINDING PROTEIN TAGH"/>
    <property type="match status" value="1"/>
</dbReference>
<dbReference type="InterPro" id="IPR050683">
    <property type="entry name" value="Bact_Polysacc_Export_ATP-bd"/>
</dbReference>
<organism evidence="1 2">
    <name type="scientific">Caballeronia insecticola</name>
    <dbReference type="NCBI Taxonomy" id="758793"/>
    <lineage>
        <taxon>Bacteria</taxon>
        <taxon>Pseudomonadati</taxon>
        <taxon>Pseudomonadota</taxon>
        <taxon>Betaproteobacteria</taxon>
        <taxon>Burkholderiales</taxon>
        <taxon>Burkholderiaceae</taxon>
        <taxon>Caballeronia</taxon>
    </lineage>
</organism>
<reference evidence="1 2" key="2">
    <citation type="journal article" date="2018" name="Int. J. Syst. Evol. Microbiol.">
        <title>Burkholderia insecticola sp. nov., a gut symbiotic bacterium of the bean bug Riptortus pedestris.</title>
        <authorList>
            <person name="Takeshita K."/>
            <person name="Tamaki H."/>
            <person name="Ohbayashi T."/>
            <person name="Meng X.-Y."/>
            <person name="Sone T."/>
            <person name="Mitani Y."/>
            <person name="Peeters C."/>
            <person name="Kikuchi Y."/>
            <person name="Vandamme P."/>
        </authorList>
    </citation>
    <scope>NUCLEOTIDE SEQUENCE [LARGE SCALE GENOMIC DNA]</scope>
    <source>
        <strain evidence="1">RPE64</strain>
    </source>
</reference>
<evidence type="ECO:0000313" key="2">
    <source>
        <dbReference type="Proteomes" id="UP000013966"/>
    </source>
</evidence>
<dbReference type="AlphaFoldDB" id="R4WI12"/>
<accession>R4WI12</accession>
<reference evidence="1 2" key="1">
    <citation type="journal article" date="2013" name="Genome Announc.">
        <title>Complete Genome Sequence of Burkholderia sp. Strain RPE64, Bacterial Symbiont of the Bean Bug Riptortus pedestris.</title>
        <authorList>
            <person name="Shibata T.F."/>
            <person name="Maeda T."/>
            <person name="Nikoh N."/>
            <person name="Yamaguchi K."/>
            <person name="Oshima K."/>
            <person name="Hattori M."/>
            <person name="Nishiyama T."/>
            <person name="Hasebe M."/>
            <person name="Fukatsu T."/>
            <person name="Kikuchi Y."/>
            <person name="Shigenobu S."/>
        </authorList>
    </citation>
    <scope>NUCLEOTIDE SEQUENCE [LARGE SCALE GENOMIC DNA]</scope>
</reference>
<dbReference type="HOGENOM" id="CLU_000604_1_2_4"/>
<proteinExistence type="predicted"/>
<evidence type="ECO:0000313" key="1">
    <source>
        <dbReference type="EMBL" id="BAN23948.1"/>
    </source>
</evidence>
<protein>
    <submittedName>
        <fullName evidence="1">ABC transporter related</fullName>
    </submittedName>
</protein>
<dbReference type="EMBL" id="AP013058">
    <property type="protein sequence ID" value="BAN23948.1"/>
    <property type="molecule type" value="Genomic_DNA"/>
</dbReference>
<dbReference type="KEGG" id="buo:BRPE64_ACDS21940"/>
<dbReference type="InterPro" id="IPR027417">
    <property type="entry name" value="P-loop_NTPase"/>
</dbReference>
<dbReference type="PANTHER" id="PTHR46743">
    <property type="entry name" value="TEICHOIC ACIDS EXPORT ATP-BINDING PROTEIN TAGH"/>
    <property type="match status" value="1"/>
</dbReference>
<dbReference type="PATRIC" id="fig|758793.3.peg.2197"/>
<gene>
    <name evidence="1" type="ORF">BRPE64_ACDS21940</name>
</gene>
<dbReference type="SUPFAM" id="SSF52540">
    <property type="entry name" value="P-loop containing nucleoside triphosphate hydrolases"/>
    <property type="match status" value="1"/>
</dbReference>
<sequence length="161" mass="17724">MVETVGKTVPLLDISLGMDENSTGRQNIRLRGLLLGMTDEEITQKEEGIAEFSELGDFLDLPIRTYSSGMRVRLGFAISTAVDADILLLDEVIGVGDASFKEKANRRLAELHERSEIVVLALHDNNTIRKTCDKVLWLDKGAVRMFGPAEEALAAYESATN</sequence>
<dbReference type="Gene3D" id="3.40.50.300">
    <property type="entry name" value="P-loop containing nucleotide triphosphate hydrolases"/>
    <property type="match status" value="1"/>
</dbReference>
<name>R4WI12_9BURK</name>
<dbReference type="STRING" id="758793.BRPE64_ACDS21940"/>
<dbReference type="Proteomes" id="UP000013966">
    <property type="component" value="Chromosome 1"/>
</dbReference>
<keyword evidence="2" id="KW-1185">Reference proteome</keyword>